<evidence type="ECO:0000313" key="2">
    <source>
        <dbReference type="Proteomes" id="UP001222325"/>
    </source>
</evidence>
<reference evidence="1" key="1">
    <citation type="submission" date="2023-03" db="EMBL/GenBank/DDBJ databases">
        <title>Massive genome expansion in bonnet fungi (Mycena s.s.) driven by repeated elements and novel gene families across ecological guilds.</title>
        <authorList>
            <consortium name="Lawrence Berkeley National Laboratory"/>
            <person name="Harder C.B."/>
            <person name="Miyauchi S."/>
            <person name="Viragh M."/>
            <person name="Kuo A."/>
            <person name="Thoen E."/>
            <person name="Andreopoulos B."/>
            <person name="Lu D."/>
            <person name="Skrede I."/>
            <person name="Drula E."/>
            <person name="Henrissat B."/>
            <person name="Morin E."/>
            <person name="Kohler A."/>
            <person name="Barry K."/>
            <person name="LaButti K."/>
            <person name="Morin E."/>
            <person name="Salamov A."/>
            <person name="Lipzen A."/>
            <person name="Mereny Z."/>
            <person name="Hegedus B."/>
            <person name="Baldrian P."/>
            <person name="Stursova M."/>
            <person name="Weitz H."/>
            <person name="Taylor A."/>
            <person name="Grigoriev I.V."/>
            <person name="Nagy L.G."/>
            <person name="Martin F."/>
            <person name="Kauserud H."/>
        </authorList>
    </citation>
    <scope>NUCLEOTIDE SEQUENCE</scope>
    <source>
        <strain evidence="1">CBHHK173m</strain>
    </source>
</reference>
<accession>A0AAD6XXF4</accession>
<sequence length="182" mass="20072">MSLLSTARRKGIFLARAFSSAGNVPRAPEHSSPSVTLPPEKMRALIAMYHQTETFVTRENLEAKIDEAFTGPAPLALNDGRNLTLKQLENLLSERKNVPTVTEWTPQTMSTPPRHAGSENAREMTGLWSSGSRVRDSKVVEALYGVETLGLDRALPGLETLEDYAATLEQSAQEERDGDYDE</sequence>
<gene>
    <name evidence="1" type="ORF">B0H15DRAFT_775462</name>
</gene>
<protein>
    <submittedName>
        <fullName evidence="1">Uncharacterized protein</fullName>
    </submittedName>
</protein>
<evidence type="ECO:0000313" key="1">
    <source>
        <dbReference type="EMBL" id="KAJ7095167.1"/>
    </source>
</evidence>
<dbReference type="EMBL" id="JARJCN010000013">
    <property type="protein sequence ID" value="KAJ7095167.1"/>
    <property type="molecule type" value="Genomic_DNA"/>
</dbReference>
<comment type="caution">
    <text evidence="1">The sequence shown here is derived from an EMBL/GenBank/DDBJ whole genome shotgun (WGS) entry which is preliminary data.</text>
</comment>
<organism evidence="1 2">
    <name type="scientific">Mycena belliarum</name>
    <dbReference type="NCBI Taxonomy" id="1033014"/>
    <lineage>
        <taxon>Eukaryota</taxon>
        <taxon>Fungi</taxon>
        <taxon>Dikarya</taxon>
        <taxon>Basidiomycota</taxon>
        <taxon>Agaricomycotina</taxon>
        <taxon>Agaricomycetes</taxon>
        <taxon>Agaricomycetidae</taxon>
        <taxon>Agaricales</taxon>
        <taxon>Marasmiineae</taxon>
        <taxon>Mycenaceae</taxon>
        <taxon>Mycena</taxon>
    </lineage>
</organism>
<proteinExistence type="predicted"/>
<dbReference type="AlphaFoldDB" id="A0AAD6XXF4"/>
<dbReference type="Proteomes" id="UP001222325">
    <property type="component" value="Unassembled WGS sequence"/>
</dbReference>
<keyword evidence="2" id="KW-1185">Reference proteome</keyword>
<name>A0AAD6XXF4_9AGAR</name>